<dbReference type="EMBL" id="JAGPYM010000059">
    <property type="protein sequence ID" value="KAH6871144.1"/>
    <property type="molecule type" value="Genomic_DNA"/>
</dbReference>
<feature type="transmembrane region" description="Helical" evidence="1">
    <location>
        <begin position="7"/>
        <end position="27"/>
    </location>
</feature>
<reference evidence="2 3" key="1">
    <citation type="journal article" date="2021" name="Nat. Commun.">
        <title>Genetic determinants of endophytism in the Arabidopsis root mycobiome.</title>
        <authorList>
            <person name="Mesny F."/>
            <person name="Miyauchi S."/>
            <person name="Thiergart T."/>
            <person name="Pickel B."/>
            <person name="Atanasova L."/>
            <person name="Karlsson M."/>
            <person name="Huettel B."/>
            <person name="Barry K.W."/>
            <person name="Haridas S."/>
            <person name="Chen C."/>
            <person name="Bauer D."/>
            <person name="Andreopoulos W."/>
            <person name="Pangilinan J."/>
            <person name="LaButti K."/>
            <person name="Riley R."/>
            <person name="Lipzen A."/>
            <person name="Clum A."/>
            <person name="Drula E."/>
            <person name="Henrissat B."/>
            <person name="Kohler A."/>
            <person name="Grigoriev I.V."/>
            <person name="Martin F.M."/>
            <person name="Hacquard S."/>
        </authorList>
    </citation>
    <scope>NUCLEOTIDE SEQUENCE [LARGE SCALE GENOMIC DNA]</scope>
    <source>
        <strain evidence="2 3">MPI-CAGE-CH-0241</strain>
    </source>
</reference>
<feature type="transmembrane region" description="Helical" evidence="1">
    <location>
        <begin position="87"/>
        <end position="111"/>
    </location>
</feature>
<organism evidence="2 3">
    <name type="scientific">Thelonectria olida</name>
    <dbReference type="NCBI Taxonomy" id="1576542"/>
    <lineage>
        <taxon>Eukaryota</taxon>
        <taxon>Fungi</taxon>
        <taxon>Dikarya</taxon>
        <taxon>Ascomycota</taxon>
        <taxon>Pezizomycotina</taxon>
        <taxon>Sordariomycetes</taxon>
        <taxon>Hypocreomycetidae</taxon>
        <taxon>Hypocreales</taxon>
        <taxon>Nectriaceae</taxon>
        <taxon>Thelonectria</taxon>
    </lineage>
</organism>
<keyword evidence="1" id="KW-0472">Membrane</keyword>
<accession>A0A9P8VS79</accession>
<protein>
    <submittedName>
        <fullName evidence="2">Uncharacterized protein</fullName>
    </submittedName>
</protein>
<dbReference type="OrthoDB" id="5082777at2759"/>
<evidence type="ECO:0000256" key="1">
    <source>
        <dbReference type="SAM" id="Phobius"/>
    </source>
</evidence>
<comment type="caution">
    <text evidence="2">The sequence shown here is derived from an EMBL/GenBank/DDBJ whole genome shotgun (WGS) entry which is preliminary data.</text>
</comment>
<evidence type="ECO:0000313" key="2">
    <source>
        <dbReference type="EMBL" id="KAH6871144.1"/>
    </source>
</evidence>
<proteinExistence type="predicted"/>
<keyword evidence="1" id="KW-1133">Transmembrane helix</keyword>
<dbReference type="Proteomes" id="UP000777438">
    <property type="component" value="Unassembled WGS sequence"/>
</dbReference>
<dbReference type="AlphaFoldDB" id="A0A9P8VS79"/>
<evidence type="ECO:0000313" key="3">
    <source>
        <dbReference type="Proteomes" id="UP000777438"/>
    </source>
</evidence>
<gene>
    <name evidence="2" type="ORF">B0T10DRAFT_466831</name>
</gene>
<feature type="transmembrane region" description="Helical" evidence="1">
    <location>
        <begin position="39"/>
        <end position="56"/>
    </location>
</feature>
<feature type="transmembrane region" description="Helical" evidence="1">
    <location>
        <begin position="131"/>
        <end position="156"/>
    </location>
</feature>
<name>A0A9P8VS79_9HYPO</name>
<keyword evidence="3" id="KW-1185">Reference proteome</keyword>
<sequence length="166" mass="18824">MDLRLAFYASWALEVLAFSLLTVWGTLKDINDQFLGPFWWVPILLVEASLSIYLSVKIRTAIHRRRPHLFDSAAATDLFLTSTRDGAAYMALATTIWLIILAFGSVGLFMASFMGLYDAGDPPRWAEALVLLFWIGYLSFFAHLLYVWVVSIRVAVFGPRRTLELD</sequence>
<keyword evidence="1" id="KW-0812">Transmembrane</keyword>